<organism evidence="2 3">
    <name type="scientific">Priapulus caudatus</name>
    <name type="common">Priapulid worm</name>
    <dbReference type="NCBI Taxonomy" id="37621"/>
    <lineage>
        <taxon>Eukaryota</taxon>
        <taxon>Metazoa</taxon>
        <taxon>Ecdysozoa</taxon>
        <taxon>Scalidophora</taxon>
        <taxon>Priapulida</taxon>
        <taxon>Priapulimorpha</taxon>
        <taxon>Priapulimorphida</taxon>
        <taxon>Priapulidae</taxon>
        <taxon>Priapulus</taxon>
    </lineage>
</organism>
<sequence>MQSPSLLQKFRYEKKNLSQYALKLASCTTGRGDGSDKVACISRSSPAAAAAAAAAVVSPAVGEGKSGRRRPVILSSDSENDELPKTDHGTIVGSDDDELTPDLPELMTSPYHRASLASTSRIRRVRSDSDNSMSDSGVKPVKRRRIRIANSSDDDDDDAGGDGCRGDGAGSGNLNRKERRKLEFLRDAFPDLNAEVKTDHHTIISNNIA</sequence>
<accession>A0ABM1EC21</accession>
<name>A0ABM1EC21_PRICU</name>
<evidence type="ECO:0000256" key="1">
    <source>
        <dbReference type="SAM" id="MobiDB-lite"/>
    </source>
</evidence>
<reference evidence="3" key="1">
    <citation type="submission" date="2025-08" db="UniProtKB">
        <authorList>
            <consortium name="RefSeq"/>
        </authorList>
    </citation>
    <scope>IDENTIFICATION</scope>
</reference>
<evidence type="ECO:0000313" key="2">
    <source>
        <dbReference type="Proteomes" id="UP000695022"/>
    </source>
</evidence>
<protein>
    <submittedName>
        <fullName evidence="3">Uncharacterized protein LOC106810802</fullName>
    </submittedName>
</protein>
<dbReference type="GeneID" id="106810802"/>
<evidence type="ECO:0000313" key="3">
    <source>
        <dbReference type="RefSeq" id="XP_014669742.1"/>
    </source>
</evidence>
<feature type="compositionally biased region" description="Gly residues" evidence="1">
    <location>
        <begin position="161"/>
        <end position="171"/>
    </location>
</feature>
<dbReference type="RefSeq" id="XP_014669742.1">
    <property type="nucleotide sequence ID" value="XM_014814256.1"/>
</dbReference>
<feature type="compositionally biased region" description="Low complexity" evidence="1">
    <location>
        <begin position="52"/>
        <end position="61"/>
    </location>
</feature>
<keyword evidence="2" id="KW-1185">Reference proteome</keyword>
<dbReference type="Proteomes" id="UP000695022">
    <property type="component" value="Unplaced"/>
</dbReference>
<gene>
    <name evidence="3" type="primary">LOC106810802</name>
</gene>
<feature type="region of interest" description="Disordered" evidence="1">
    <location>
        <begin position="52"/>
        <end position="177"/>
    </location>
</feature>
<proteinExistence type="predicted"/>